<keyword evidence="2" id="KW-0378">Hydrolase</keyword>
<dbReference type="EMBL" id="JAQMTU010000065">
    <property type="protein sequence ID" value="MDB9487026.1"/>
    <property type="molecule type" value="Genomic_DNA"/>
</dbReference>
<comment type="caution">
    <text evidence="2">The sequence shown here is derived from an EMBL/GenBank/DDBJ whole genome shotgun (WGS) entry which is preliminary data.</text>
</comment>
<dbReference type="InterPro" id="IPR036366">
    <property type="entry name" value="PGBDSf"/>
</dbReference>
<dbReference type="PANTHER" id="PTHR30032:SF1">
    <property type="entry name" value="N-ACETYLMURAMOYL-L-ALANINE AMIDASE LYTC"/>
    <property type="match status" value="1"/>
</dbReference>
<reference evidence="2 3" key="1">
    <citation type="submission" date="2023-01" db="EMBL/GenBank/DDBJ databases">
        <title>Genomes from the Australian National Cyanobacteria Reference Collection.</title>
        <authorList>
            <person name="Willis A."/>
            <person name="Lee E.M.F."/>
        </authorList>
    </citation>
    <scope>NUCLEOTIDE SEQUENCE [LARGE SCALE GENOMIC DNA]</scope>
    <source>
        <strain evidence="2 3">CS-537/01</strain>
    </source>
</reference>
<dbReference type="CDD" id="cd02696">
    <property type="entry name" value="MurNAc-LAA"/>
    <property type="match status" value="1"/>
</dbReference>
<keyword evidence="3" id="KW-1185">Reference proteome</keyword>
<evidence type="ECO:0000313" key="2">
    <source>
        <dbReference type="EMBL" id="MDB9487026.1"/>
    </source>
</evidence>
<dbReference type="RefSeq" id="WP_271798386.1">
    <property type="nucleotide sequence ID" value="NZ_JAQMTU010000065.1"/>
</dbReference>
<organism evidence="2 3">
    <name type="scientific">Dolichospermum circinale CS-537/01</name>
    <dbReference type="NCBI Taxonomy" id="3021739"/>
    <lineage>
        <taxon>Bacteria</taxon>
        <taxon>Bacillati</taxon>
        <taxon>Cyanobacteriota</taxon>
        <taxon>Cyanophyceae</taxon>
        <taxon>Nostocales</taxon>
        <taxon>Aphanizomenonaceae</taxon>
        <taxon>Dolichospermum</taxon>
        <taxon>Dolichospermum circinale</taxon>
    </lineage>
</organism>
<dbReference type="InterPro" id="IPR002477">
    <property type="entry name" value="Peptidoglycan-bd-like"/>
</dbReference>
<dbReference type="EC" id="3.5.1.28" evidence="2"/>
<dbReference type="Proteomes" id="UP001212123">
    <property type="component" value="Unassembled WGS sequence"/>
</dbReference>
<protein>
    <submittedName>
        <fullName evidence="2">N-acetylmuramoyl-L-alanine amidase</fullName>
        <ecNumber evidence="2">3.5.1.28</ecNumber>
    </submittedName>
</protein>
<dbReference type="Pfam" id="PF01471">
    <property type="entry name" value="PG_binding_1"/>
    <property type="match status" value="2"/>
</dbReference>
<feature type="domain" description="MurNAc-LAA" evidence="1">
    <location>
        <begin position="64"/>
        <end position="167"/>
    </location>
</feature>
<dbReference type="Gene3D" id="1.10.101.10">
    <property type="entry name" value="PGBD-like superfamily/PGBD"/>
    <property type="match status" value="2"/>
</dbReference>
<dbReference type="InterPro" id="IPR002508">
    <property type="entry name" value="MurNAc-LAA_cat"/>
</dbReference>
<dbReference type="PANTHER" id="PTHR30032">
    <property type="entry name" value="N-ACETYLMURAMOYL-L-ALANINE AMIDASE-RELATED"/>
    <property type="match status" value="1"/>
</dbReference>
<dbReference type="SUPFAM" id="SSF53187">
    <property type="entry name" value="Zn-dependent exopeptidases"/>
    <property type="match status" value="1"/>
</dbReference>
<evidence type="ECO:0000313" key="3">
    <source>
        <dbReference type="Proteomes" id="UP001212123"/>
    </source>
</evidence>
<name>A0ABT5A504_9CYAN</name>
<dbReference type="InterPro" id="IPR051922">
    <property type="entry name" value="Bact_Sporulation_Assoc"/>
</dbReference>
<dbReference type="SUPFAM" id="SSF47090">
    <property type="entry name" value="PGBD-like"/>
    <property type="match status" value="2"/>
</dbReference>
<dbReference type="Pfam" id="PF01520">
    <property type="entry name" value="Amidase_3"/>
    <property type="match status" value="1"/>
</dbReference>
<evidence type="ECO:0000259" key="1">
    <source>
        <dbReference type="SMART" id="SM00646"/>
    </source>
</evidence>
<dbReference type="InterPro" id="IPR036365">
    <property type="entry name" value="PGBD-like_sf"/>
</dbReference>
<accession>A0ABT5A504</accession>
<proteinExistence type="predicted"/>
<sequence>MKYGIDIGHNCPPDSGATGIRSEDRLTMEVGNKVIAKLESLGHTVIPCKPNSASTVNRSLGGRCDKANSNRVDFFVSIHFNAFNGQANGTEVFAISDGGRKVAQKVLDEIVKLGFFNRGVKSGSHLYVLRRTNMPGILIEGCFIDSAKDMQIYDGEAMANAIVAGLTGKAANTPVNPVPNVPENPAPNLPANPVANLPANPVIDQGSNKDKSILRLQQSLNRLKITDKNNRPLTEDNSMGPATSSATEKFQRIVGVLATGIAGNTTWDAINQILAKRVIQGTHASGVIIRYLQYRVGADPDGIYGPKTEAAIKKFQQQNGLTADGIIGAMTWQKLID</sequence>
<gene>
    <name evidence="2" type="ORF">PN492_10795</name>
</gene>
<dbReference type="SMART" id="SM00646">
    <property type="entry name" value="Ami_3"/>
    <property type="match status" value="1"/>
</dbReference>
<dbReference type="GO" id="GO:0008745">
    <property type="term" value="F:N-acetylmuramoyl-L-alanine amidase activity"/>
    <property type="evidence" value="ECO:0007669"/>
    <property type="project" value="UniProtKB-EC"/>
</dbReference>
<dbReference type="Gene3D" id="3.40.630.40">
    <property type="entry name" value="Zn-dependent exopeptidases"/>
    <property type="match status" value="1"/>
</dbReference>